<dbReference type="EMBL" id="FUZZ01000004">
    <property type="protein sequence ID" value="SKD08904.1"/>
    <property type="molecule type" value="Genomic_DNA"/>
</dbReference>
<dbReference type="GO" id="GO:0016989">
    <property type="term" value="F:sigma factor antagonist activity"/>
    <property type="evidence" value="ECO:0007669"/>
    <property type="project" value="TreeGrafter"/>
</dbReference>
<evidence type="ECO:0000259" key="2">
    <source>
        <dbReference type="Pfam" id="PF04773"/>
    </source>
</evidence>
<accession>A0A1T5P807</accession>
<evidence type="ECO:0000259" key="3">
    <source>
        <dbReference type="Pfam" id="PF16344"/>
    </source>
</evidence>
<dbReference type="AlphaFoldDB" id="A0A1T5P807"/>
<feature type="transmembrane region" description="Helical" evidence="1">
    <location>
        <begin position="102"/>
        <end position="120"/>
    </location>
</feature>
<dbReference type="Pfam" id="PF04773">
    <property type="entry name" value="FecR"/>
    <property type="match status" value="1"/>
</dbReference>
<dbReference type="InterPro" id="IPR006860">
    <property type="entry name" value="FecR"/>
</dbReference>
<dbReference type="PIRSF" id="PIRSF018266">
    <property type="entry name" value="FecR"/>
    <property type="match status" value="1"/>
</dbReference>
<evidence type="ECO:0000313" key="4">
    <source>
        <dbReference type="EMBL" id="SKD08904.1"/>
    </source>
</evidence>
<protein>
    <submittedName>
        <fullName evidence="4">FecR family protein</fullName>
    </submittedName>
</protein>
<keyword evidence="1" id="KW-1133">Transmembrane helix</keyword>
<dbReference type="PANTHER" id="PTHR30273">
    <property type="entry name" value="PERIPLASMIC SIGNAL SENSOR AND SIGMA FACTOR ACTIVATOR FECR-RELATED"/>
    <property type="match status" value="1"/>
</dbReference>
<keyword evidence="1" id="KW-0812">Transmembrane</keyword>
<feature type="domain" description="Protein FecR C-terminal" evidence="3">
    <location>
        <begin position="286"/>
        <end position="353"/>
    </location>
</feature>
<organism evidence="4 5">
    <name type="scientific">Chitinophaga ginsengisegetis</name>
    <dbReference type="NCBI Taxonomy" id="393003"/>
    <lineage>
        <taxon>Bacteria</taxon>
        <taxon>Pseudomonadati</taxon>
        <taxon>Bacteroidota</taxon>
        <taxon>Chitinophagia</taxon>
        <taxon>Chitinophagales</taxon>
        <taxon>Chitinophagaceae</taxon>
        <taxon>Chitinophaga</taxon>
    </lineage>
</organism>
<dbReference type="Proteomes" id="UP000190166">
    <property type="component" value="Unassembled WGS sequence"/>
</dbReference>
<name>A0A1T5P807_9BACT</name>
<feature type="domain" description="FecR protein" evidence="2">
    <location>
        <begin position="144"/>
        <end position="234"/>
    </location>
</feature>
<keyword evidence="1" id="KW-0472">Membrane</keyword>
<sequence length="359" mass="39907">MKHFGEDTWEFIRDDSFVQWVLRPDAVNTARWEQWMAAHPERVADLEKARSMVLALGNVPQPAVDESLLQEVYAALDEHIAEERPATEWAPARIRRISRYRWWGAAAAVLAGITLLSIYLKKDNKTPVAAKLDSHMENEQLTRINTTNANQIAWLTDGSTVVLNAGASIRHDAFLLQPKREVFLKGDAFFDIAKDAARPFFVYTPEVGIKVLGTSFRVTTENGSLTVTVKTGKIAVYNLADKEQRSYVVTPNHKIRFNTRTSAFVADSLNTSDVAALLPAVEPPPFVFDNTAVTDIFQAMEAAYSIKINASEEVFGKCMITTTITNESFENKLKIICAAINASYKISGGQVYITGKPCS</sequence>
<keyword evidence="5" id="KW-1185">Reference proteome</keyword>
<dbReference type="InterPro" id="IPR032508">
    <property type="entry name" value="FecR_C"/>
</dbReference>
<dbReference type="RefSeq" id="WP_159454410.1">
    <property type="nucleotide sequence ID" value="NZ_FUZZ01000004.1"/>
</dbReference>
<dbReference type="InterPro" id="IPR012373">
    <property type="entry name" value="Ferrdict_sens_TM"/>
</dbReference>
<dbReference type="Gene3D" id="2.60.120.1440">
    <property type="match status" value="1"/>
</dbReference>
<evidence type="ECO:0000313" key="5">
    <source>
        <dbReference type="Proteomes" id="UP000190166"/>
    </source>
</evidence>
<dbReference type="Gene3D" id="3.55.50.30">
    <property type="match status" value="1"/>
</dbReference>
<reference evidence="4 5" key="1">
    <citation type="submission" date="2017-02" db="EMBL/GenBank/DDBJ databases">
        <authorList>
            <person name="Peterson S.W."/>
        </authorList>
    </citation>
    <scope>NUCLEOTIDE SEQUENCE [LARGE SCALE GENOMIC DNA]</scope>
    <source>
        <strain evidence="4 5">DSM 18108</strain>
    </source>
</reference>
<proteinExistence type="predicted"/>
<dbReference type="Pfam" id="PF16344">
    <property type="entry name" value="FecR_C"/>
    <property type="match status" value="1"/>
</dbReference>
<evidence type="ECO:0000256" key="1">
    <source>
        <dbReference type="SAM" id="Phobius"/>
    </source>
</evidence>
<gene>
    <name evidence="4" type="ORF">SAMN05660461_4781</name>
</gene>
<dbReference type="PANTHER" id="PTHR30273:SF2">
    <property type="entry name" value="PROTEIN FECR"/>
    <property type="match status" value="1"/>
</dbReference>
<dbReference type="STRING" id="393003.SAMN05660461_4781"/>